<dbReference type="InterPro" id="IPR023828">
    <property type="entry name" value="Peptidase_S8_Ser-AS"/>
</dbReference>
<comment type="caution">
    <text evidence="10">The sequence shown here is derived from an EMBL/GenBank/DDBJ whole genome shotgun (WGS) entry which is preliminary data.</text>
</comment>
<evidence type="ECO:0000256" key="7">
    <source>
        <dbReference type="RuleBase" id="RU003355"/>
    </source>
</evidence>
<dbReference type="PROSITE" id="PS00137">
    <property type="entry name" value="SUBTILASE_HIS"/>
    <property type="match status" value="1"/>
</dbReference>
<dbReference type="GO" id="GO:0006508">
    <property type="term" value="P:proteolysis"/>
    <property type="evidence" value="ECO:0007669"/>
    <property type="project" value="UniProtKB-KW"/>
</dbReference>
<dbReference type="RefSeq" id="WP_245891229.1">
    <property type="nucleotide sequence ID" value="NZ_PZZP01000002.1"/>
</dbReference>
<dbReference type="InterPro" id="IPR000209">
    <property type="entry name" value="Peptidase_S8/S53_dom"/>
</dbReference>
<comment type="similarity">
    <text evidence="1 6 7">Belongs to the peptidase S8 family.</text>
</comment>
<reference evidence="10 11" key="1">
    <citation type="submission" date="2018-04" db="EMBL/GenBank/DDBJ databases">
        <title>Genomic Encyclopedia of Archaeal and Bacterial Type Strains, Phase II (KMG-II): from individual species to whole genera.</title>
        <authorList>
            <person name="Goeker M."/>
        </authorList>
    </citation>
    <scope>NUCLEOTIDE SEQUENCE [LARGE SCALE GENOMIC DNA]</scope>
    <source>
        <strain evidence="10 11">DSM 45169</strain>
    </source>
</reference>
<dbReference type="PRINTS" id="PR00723">
    <property type="entry name" value="SUBTILISIN"/>
</dbReference>
<dbReference type="EMBL" id="PZZP01000002">
    <property type="protein sequence ID" value="PTM56450.1"/>
    <property type="molecule type" value="Genomic_DNA"/>
</dbReference>
<dbReference type="GO" id="GO:0004252">
    <property type="term" value="F:serine-type endopeptidase activity"/>
    <property type="evidence" value="ECO:0007669"/>
    <property type="project" value="UniProtKB-UniRule"/>
</dbReference>
<dbReference type="SUPFAM" id="SSF52743">
    <property type="entry name" value="Subtilisin-like"/>
    <property type="match status" value="1"/>
</dbReference>
<sequence length="435" mass="46640">MGRAHGVWFQRTKGRLDPGLVKELLRLRQTGAKEDESPLPVIIRWNKQADTEKRKQALNRCQEGSCNHLDGELTLMDCAFGRLTPTTIQELLDNEAVGKLFYDRPVKALLDIAGKFTGALDVHMEEGLTGDGIGIAVIDTGIHPHDDLAQPEARIDAFVDFVNGESEPYDDQGHGTHCAGDAAGNGHLSEGLYTAPAPGARLIGVKVLDENGGGQLSTVIQGVEWCVENREQYGIRIMSLSLGAPAYESHRDDPLCQAVEEAWHHGIAVFAAAGNEGPEPGTISTPGISPAVVTVGAMDDRNTENPDDDEKAPFSSRGPTPDAWVKPDIYAPGTDIISLSVPGSPLERQLPENRVGEHYISLSGTSMATPFCAGVAALLLEANPMLSPNDIKSILMQTVQSLDGDDPAGVVDVKQAVTLAKQYLQFQETLAEASR</sequence>
<evidence type="ECO:0000256" key="3">
    <source>
        <dbReference type="ARBA" id="ARBA00022801"/>
    </source>
</evidence>
<feature type="active site" description="Charge relay system" evidence="5 6">
    <location>
        <position position="366"/>
    </location>
</feature>
<dbReference type="InterPro" id="IPR015500">
    <property type="entry name" value="Peptidase_S8_subtilisin-rel"/>
</dbReference>
<protein>
    <submittedName>
        <fullName evidence="10">Serine protease AprX</fullName>
    </submittedName>
</protein>
<feature type="domain" description="Peptidase S8/S53" evidence="9">
    <location>
        <begin position="130"/>
        <end position="402"/>
    </location>
</feature>
<evidence type="ECO:0000256" key="4">
    <source>
        <dbReference type="ARBA" id="ARBA00022825"/>
    </source>
</evidence>
<dbReference type="CDD" id="cd07487">
    <property type="entry name" value="Peptidases_S8_1"/>
    <property type="match status" value="1"/>
</dbReference>
<evidence type="ECO:0000256" key="1">
    <source>
        <dbReference type="ARBA" id="ARBA00011073"/>
    </source>
</evidence>
<dbReference type="Proteomes" id="UP000241639">
    <property type="component" value="Unassembled WGS sequence"/>
</dbReference>
<dbReference type="AlphaFoldDB" id="A0A2T4Z3I2"/>
<evidence type="ECO:0000256" key="6">
    <source>
        <dbReference type="PROSITE-ProRule" id="PRU01240"/>
    </source>
</evidence>
<evidence type="ECO:0000256" key="8">
    <source>
        <dbReference type="SAM" id="MobiDB-lite"/>
    </source>
</evidence>
<dbReference type="PANTHER" id="PTHR43806">
    <property type="entry name" value="PEPTIDASE S8"/>
    <property type="match status" value="1"/>
</dbReference>
<dbReference type="InterPro" id="IPR023827">
    <property type="entry name" value="Peptidase_S8_Asp-AS"/>
</dbReference>
<gene>
    <name evidence="10" type="ORF">C8J48_2772</name>
</gene>
<dbReference type="PROSITE" id="PS00138">
    <property type="entry name" value="SUBTILASE_SER"/>
    <property type="match status" value="1"/>
</dbReference>
<proteinExistence type="inferred from homology"/>
<dbReference type="Pfam" id="PF00082">
    <property type="entry name" value="Peptidase_S8"/>
    <property type="match status" value="1"/>
</dbReference>
<keyword evidence="3 6" id="KW-0378">Hydrolase</keyword>
<dbReference type="InterPro" id="IPR050131">
    <property type="entry name" value="Peptidase_S8_subtilisin-like"/>
</dbReference>
<feature type="active site" description="Charge relay system" evidence="5 6">
    <location>
        <position position="174"/>
    </location>
</feature>
<organism evidence="10 11">
    <name type="scientific">Desmospora activa DSM 45169</name>
    <dbReference type="NCBI Taxonomy" id="1121389"/>
    <lineage>
        <taxon>Bacteria</taxon>
        <taxon>Bacillati</taxon>
        <taxon>Bacillota</taxon>
        <taxon>Bacilli</taxon>
        <taxon>Bacillales</taxon>
        <taxon>Thermoactinomycetaceae</taxon>
        <taxon>Desmospora</taxon>
    </lineage>
</organism>
<evidence type="ECO:0000256" key="5">
    <source>
        <dbReference type="PIRSR" id="PIRSR615500-1"/>
    </source>
</evidence>
<dbReference type="InterPro" id="IPR036852">
    <property type="entry name" value="Peptidase_S8/S53_dom_sf"/>
</dbReference>
<accession>A0A2T4Z3I2</accession>
<feature type="active site" description="Charge relay system" evidence="5 6">
    <location>
        <position position="139"/>
    </location>
</feature>
<evidence type="ECO:0000313" key="10">
    <source>
        <dbReference type="EMBL" id="PTM56450.1"/>
    </source>
</evidence>
<dbReference type="PROSITE" id="PS51892">
    <property type="entry name" value="SUBTILASE"/>
    <property type="match status" value="1"/>
</dbReference>
<dbReference type="PROSITE" id="PS00136">
    <property type="entry name" value="SUBTILASE_ASP"/>
    <property type="match status" value="1"/>
</dbReference>
<dbReference type="InterPro" id="IPR022398">
    <property type="entry name" value="Peptidase_S8_His-AS"/>
</dbReference>
<dbReference type="Gene3D" id="3.40.50.200">
    <property type="entry name" value="Peptidase S8/S53 domain"/>
    <property type="match status" value="1"/>
</dbReference>
<evidence type="ECO:0000256" key="2">
    <source>
        <dbReference type="ARBA" id="ARBA00022670"/>
    </source>
</evidence>
<keyword evidence="4 6" id="KW-0720">Serine protease</keyword>
<name>A0A2T4Z3I2_9BACL</name>
<feature type="region of interest" description="Disordered" evidence="8">
    <location>
        <begin position="299"/>
        <end position="324"/>
    </location>
</feature>
<keyword evidence="11" id="KW-1185">Reference proteome</keyword>
<evidence type="ECO:0000313" key="11">
    <source>
        <dbReference type="Proteomes" id="UP000241639"/>
    </source>
</evidence>
<dbReference type="PANTHER" id="PTHR43806:SF65">
    <property type="entry name" value="SERINE PROTEASE APRX"/>
    <property type="match status" value="1"/>
</dbReference>
<keyword evidence="2 6" id="KW-0645">Protease</keyword>
<evidence type="ECO:0000259" key="9">
    <source>
        <dbReference type="Pfam" id="PF00082"/>
    </source>
</evidence>